<feature type="transmembrane region" description="Helical" evidence="8">
    <location>
        <begin position="133"/>
        <end position="157"/>
    </location>
</feature>
<comment type="caution">
    <text evidence="9">The sequence shown here is derived from an EMBL/GenBank/DDBJ whole genome shotgun (WGS) entry which is preliminary data.</text>
</comment>
<gene>
    <name evidence="9" type="ORF">SLOPH_1</name>
</gene>
<dbReference type="InParanoid" id="S7XLP7"/>
<feature type="transmembrane region" description="Helical" evidence="8">
    <location>
        <begin position="178"/>
        <end position="196"/>
    </location>
</feature>
<dbReference type="Proteomes" id="UP000014978">
    <property type="component" value="Unassembled WGS sequence"/>
</dbReference>
<dbReference type="GO" id="GO:0005789">
    <property type="term" value="C:endoplasmic reticulum membrane"/>
    <property type="evidence" value="ECO:0007669"/>
    <property type="project" value="UniProtKB-SubCell"/>
</dbReference>
<name>S7XLP7_SPRLO</name>
<dbReference type="GO" id="GO:0000030">
    <property type="term" value="F:mannosyltransferase activity"/>
    <property type="evidence" value="ECO:0007669"/>
    <property type="project" value="TreeGrafter"/>
</dbReference>
<dbReference type="PANTHER" id="PTHR22760">
    <property type="entry name" value="GLYCOSYLTRANSFERASE"/>
    <property type="match status" value="1"/>
</dbReference>
<sequence>MRNYLSSNRSLLLFLCTYRILNVILTETIFEPDEIWQNIEPINYFLFGHGVLLWDWLTGIRTVVGLIFYIPNFILYHLLLKNRIYYDLFSFYLPRIISGLICVISNYYTIRLGELYHKDRNDMIFRVIISHGIWLYGTRTHTDTLIMNLGVIIFYFFKKYLIQIQSRNKKTENGNMEGSFLIPSALAFLLLSYIFYLRPPSIVLLIPILLEIIIYYFNNSYVDLIKFLSTSILYAITFLSSFIVIDSLFVGKIFSSTIFFIMVNIIYGISELFGTSPFYFTILFFTVLVGIQILEFIFKMNRNIVVSSSAILYLLVYSIVGHKEMRFLLPAIPFVLIVCAENKKIKVGNKNKRATKYKRNITKYLSIKNIIRFILIIQYLVSVFINVTHQRVMPTLRYLKENTSPNDSIFFCVCPYSFPVYSYLTLHKDLKMLTGEQDIFSKMNDIKVLDKYKGQNIIVGEYKKFKENLPKSLEQYTSYDCMVINKTFYNQSRSILRNYKVVEIFRYAYVMAEDDKDIFLYVIKKIK</sequence>
<comment type="similarity">
    <text evidence="8">Belongs to the glycosyltransferase 22 family.</text>
</comment>
<feature type="transmembrane region" description="Helical" evidence="8">
    <location>
        <begin position="278"/>
        <end position="297"/>
    </location>
</feature>
<dbReference type="VEuPathDB" id="MicrosporidiaDB:SLOPH_1"/>
<feature type="transmembrane region" description="Helical" evidence="8">
    <location>
        <begin position="366"/>
        <end position="388"/>
    </location>
</feature>
<dbReference type="OMA" id="YSTRSHI"/>
<dbReference type="FunCoup" id="S7XLP7">
    <property type="interactions" value="165"/>
</dbReference>
<dbReference type="EMBL" id="ATCN01000048">
    <property type="protein sequence ID" value="EPR80004.1"/>
    <property type="molecule type" value="Genomic_DNA"/>
</dbReference>
<dbReference type="InterPro" id="IPR005599">
    <property type="entry name" value="GPI_mannosylTrfase"/>
</dbReference>
<evidence type="ECO:0000256" key="8">
    <source>
        <dbReference type="RuleBase" id="RU363075"/>
    </source>
</evidence>
<keyword evidence="6 8" id="KW-1133">Transmembrane helix</keyword>
<keyword evidence="3 9" id="KW-0808">Transferase</keyword>
<evidence type="ECO:0000313" key="10">
    <source>
        <dbReference type="Proteomes" id="UP000014978"/>
    </source>
</evidence>
<evidence type="ECO:0000256" key="5">
    <source>
        <dbReference type="ARBA" id="ARBA00022824"/>
    </source>
</evidence>
<feature type="transmembrane region" description="Helical" evidence="8">
    <location>
        <begin position="202"/>
        <end position="221"/>
    </location>
</feature>
<evidence type="ECO:0000256" key="2">
    <source>
        <dbReference type="ARBA" id="ARBA00022676"/>
    </source>
</evidence>
<feature type="transmembrane region" description="Helical" evidence="8">
    <location>
        <begin position="233"/>
        <end position="266"/>
    </location>
</feature>
<dbReference type="OrthoDB" id="416834at2759"/>
<evidence type="ECO:0000256" key="1">
    <source>
        <dbReference type="ARBA" id="ARBA00004477"/>
    </source>
</evidence>
<dbReference type="Pfam" id="PF03901">
    <property type="entry name" value="Glyco_transf_22"/>
    <property type="match status" value="1"/>
</dbReference>
<keyword evidence="5 8" id="KW-0256">Endoplasmic reticulum</keyword>
<evidence type="ECO:0000256" key="7">
    <source>
        <dbReference type="ARBA" id="ARBA00023136"/>
    </source>
</evidence>
<dbReference type="HOGENOM" id="CLU_556618_0_0_1"/>
<keyword evidence="4 8" id="KW-0812">Transmembrane</keyword>
<feature type="transmembrane region" description="Helical" evidence="8">
    <location>
        <begin position="304"/>
        <end position="321"/>
    </location>
</feature>
<keyword evidence="10" id="KW-1185">Reference proteome</keyword>
<proteinExistence type="inferred from homology"/>
<feature type="transmembrane region" description="Helical" evidence="8">
    <location>
        <begin position="56"/>
        <end position="80"/>
    </location>
</feature>
<dbReference type="EC" id="2.4.1.-" evidence="8"/>
<reference evidence="10" key="1">
    <citation type="journal article" date="2013" name="PLoS Genet.">
        <title>The genome of Spraguea lophii and the basis of host-microsporidian interactions.</title>
        <authorList>
            <person name="Campbell S.E."/>
            <person name="Williams T.A."/>
            <person name="Yousuf A."/>
            <person name="Soanes D.M."/>
            <person name="Paszkiewicz K.H."/>
            <person name="Williams B.A.P."/>
        </authorList>
    </citation>
    <scope>NUCLEOTIDE SEQUENCE [LARGE SCALE GENOMIC DNA]</scope>
    <source>
        <strain evidence="10">42_110</strain>
    </source>
</reference>
<evidence type="ECO:0000256" key="4">
    <source>
        <dbReference type="ARBA" id="ARBA00022692"/>
    </source>
</evidence>
<evidence type="ECO:0000313" key="9">
    <source>
        <dbReference type="EMBL" id="EPR80004.1"/>
    </source>
</evidence>
<organism evidence="9 10">
    <name type="scientific">Spraguea lophii (strain 42_110)</name>
    <name type="common">Microsporidian parasite</name>
    <dbReference type="NCBI Taxonomy" id="1358809"/>
    <lineage>
        <taxon>Eukaryota</taxon>
        <taxon>Fungi</taxon>
        <taxon>Fungi incertae sedis</taxon>
        <taxon>Microsporidia</taxon>
        <taxon>Spragueidae</taxon>
        <taxon>Spraguea</taxon>
    </lineage>
</organism>
<protein>
    <recommendedName>
        <fullName evidence="8">Mannosyltransferase</fullName>
        <ecNumber evidence="8">2.4.1.-</ecNumber>
    </recommendedName>
</protein>
<dbReference type="AlphaFoldDB" id="S7XLP7"/>
<feature type="transmembrane region" description="Helical" evidence="8">
    <location>
        <begin position="92"/>
        <end position="110"/>
    </location>
</feature>
<evidence type="ECO:0000256" key="6">
    <source>
        <dbReference type="ARBA" id="ARBA00022989"/>
    </source>
</evidence>
<accession>S7XLP7</accession>
<keyword evidence="7 8" id="KW-0472">Membrane</keyword>
<keyword evidence="2 8" id="KW-0328">Glycosyltransferase</keyword>
<comment type="subcellular location">
    <subcellularLocation>
        <location evidence="1 8">Endoplasmic reticulum membrane</location>
        <topology evidence="1 8">Multi-pass membrane protein</topology>
    </subcellularLocation>
</comment>
<evidence type="ECO:0000256" key="3">
    <source>
        <dbReference type="ARBA" id="ARBA00022679"/>
    </source>
</evidence>
<dbReference type="STRING" id="1358809.S7XLP7"/>